<keyword evidence="1" id="KW-0812">Transmembrane</keyword>
<keyword evidence="1" id="KW-1133">Transmembrane helix</keyword>
<proteinExistence type="predicted"/>
<organism evidence="2">
    <name type="scientific">mine drainage metagenome</name>
    <dbReference type="NCBI Taxonomy" id="410659"/>
    <lineage>
        <taxon>unclassified sequences</taxon>
        <taxon>metagenomes</taxon>
        <taxon>ecological metagenomes</taxon>
    </lineage>
</organism>
<feature type="transmembrane region" description="Helical" evidence="1">
    <location>
        <begin position="45"/>
        <end position="63"/>
    </location>
</feature>
<protein>
    <submittedName>
        <fullName evidence="2">Uncharacterized protein</fullName>
    </submittedName>
</protein>
<evidence type="ECO:0000313" key="2">
    <source>
        <dbReference type="EMBL" id="OIR02762.1"/>
    </source>
</evidence>
<keyword evidence="1" id="KW-0472">Membrane</keyword>
<feature type="transmembrane region" description="Helical" evidence="1">
    <location>
        <begin position="12"/>
        <end position="33"/>
    </location>
</feature>
<dbReference type="AlphaFoldDB" id="A0A1J5S3T4"/>
<dbReference type="EMBL" id="MLJW01000072">
    <property type="protein sequence ID" value="OIR02762.1"/>
    <property type="molecule type" value="Genomic_DNA"/>
</dbReference>
<feature type="transmembrane region" description="Helical" evidence="1">
    <location>
        <begin position="75"/>
        <end position="95"/>
    </location>
</feature>
<feature type="transmembrane region" description="Helical" evidence="1">
    <location>
        <begin position="107"/>
        <end position="133"/>
    </location>
</feature>
<comment type="caution">
    <text evidence="2">The sequence shown here is derived from an EMBL/GenBank/DDBJ whole genome shotgun (WGS) entry which is preliminary data.</text>
</comment>
<name>A0A1J5S3T4_9ZZZZ</name>
<gene>
    <name evidence="2" type="ORF">GALL_152160</name>
</gene>
<evidence type="ECO:0000256" key="1">
    <source>
        <dbReference type="SAM" id="Phobius"/>
    </source>
</evidence>
<sequence>MKIQHKFSSAQYSVALAVLFFVTSLFLYVGYRVDDYTNGITGSTFVLYSLGYVVLSHIAPGTLQHMLTTDNLSNVHSFSAFAASMKYTLAQMSVWDFLQINGPNLKAYFIYFIITTLIFWPLFYVVVAGVLGLKTEIEMDPETAREIMRSARRASRQQEY</sequence>
<accession>A0A1J5S3T4</accession>
<reference evidence="2" key="1">
    <citation type="submission" date="2016-10" db="EMBL/GenBank/DDBJ databases">
        <title>Sequence of Gallionella enrichment culture.</title>
        <authorList>
            <person name="Poehlein A."/>
            <person name="Muehling M."/>
            <person name="Daniel R."/>
        </authorList>
    </citation>
    <scope>NUCLEOTIDE SEQUENCE</scope>
</reference>